<feature type="non-terminal residue" evidence="1">
    <location>
        <position position="227"/>
    </location>
</feature>
<keyword evidence="2" id="KW-1185">Reference proteome</keyword>
<name>A0ABU7JL09_9GAMM</name>
<proteinExistence type="predicted"/>
<protein>
    <submittedName>
        <fullName evidence="1">Uncharacterized protein</fullName>
    </submittedName>
</protein>
<evidence type="ECO:0000313" key="1">
    <source>
        <dbReference type="EMBL" id="MEE2026136.1"/>
    </source>
</evidence>
<sequence length="227" mass="25493">MLTALLFASAGVWPQLVQIERYIDVCESAYMAYSKGPLPTEVDHISVRVGKDNTSIGFVVGDLGLITGTPTKIDEVHELIWYCYLENRTEEVYALGRNLEAAFIPQDIEHNRRDVAPGSDTEFDVVEFRIEEKGRRFLGTKPYSNRGLSLYFKRVFPSDVQINGYHSLPSSNELAPSHGGLELPLVEASRYQDNGDGTVTEKTTGLMWQRCAVGREWREGRCEGEAL</sequence>
<organism evidence="1 2">
    <name type="scientific">Alkalimonas mucilaginosa</name>
    <dbReference type="NCBI Taxonomy" id="3057676"/>
    <lineage>
        <taxon>Bacteria</taxon>
        <taxon>Pseudomonadati</taxon>
        <taxon>Pseudomonadota</taxon>
        <taxon>Gammaproteobacteria</taxon>
        <taxon>Alkalimonas</taxon>
    </lineage>
</organism>
<dbReference type="Proteomes" id="UP001339167">
    <property type="component" value="Unassembled WGS sequence"/>
</dbReference>
<evidence type="ECO:0000313" key="2">
    <source>
        <dbReference type="Proteomes" id="UP001339167"/>
    </source>
</evidence>
<gene>
    <name evidence="1" type="ORF">QWF21_18020</name>
</gene>
<reference evidence="1 2" key="1">
    <citation type="submission" date="2023-06" db="EMBL/GenBank/DDBJ databases">
        <title>Alkalimonas sp., MEB004 an alkaliphilic bacterium isolated from Lonar Lake, India.</title>
        <authorList>
            <person name="Joshi A."/>
            <person name="Thite S."/>
        </authorList>
    </citation>
    <scope>NUCLEOTIDE SEQUENCE [LARGE SCALE GENOMIC DNA]</scope>
    <source>
        <strain evidence="1 2">MEB004</strain>
    </source>
</reference>
<comment type="caution">
    <text evidence="1">The sequence shown here is derived from an EMBL/GenBank/DDBJ whole genome shotgun (WGS) entry which is preliminary data.</text>
</comment>
<accession>A0ABU7JL09</accession>
<dbReference type="EMBL" id="JAUGZK010000041">
    <property type="protein sequence ID" value="MEE2026136.1"/>
    <property type="molecule type" value="Genomic_DNA"/>
</dbReference>